<keyword evidence="1 4" id="KW-0479">Metal-binding</keyword>
<organism evidence="7 8">
    <name type="scientific">Chytriomyces confervae</name>
    <dbReference type="NCBI Taxonomy" id="246404"/>
    <lineage>
        <taxon>Eukaryota</taxon>
        <taxon>Fungi</taxon>
        <taxon>Fungi incertae sedis</taxon>
        <taxon>Chytridiomycota</taxon>
        <taxon>Chytridiomycota incertae sedis</taxon>
        <taxon>Chytridiomycetes</taxon>
        <taxon>Chytridiales</taxon>
        <taxon>Chytriomycetaceae</taxon>
        <taxon>Chytriomyces</taxon>
    </lineage>
</organism>
<feature type="zinc finger region" description="C3H1-type" evidence="4">
    <location>
        <begin position="268"/>
        <end position="295"/>
    </location>
</feature>
<evidence type="ECO:0000313" key="7">
    <source>
        <dbReference type="EMBL" id="TPX76641.1"/>
    </source>
</evidence>
<feature type="compositionally biased region" description="Polar residues" evidence="5">
    <location>
        <begin position="19"/>
        <end position="31"/>
    </location>
</feature>
<feature type="region of interest" description="Disordered" evidence="5">
    <location>
        <begin position="165"/>
        <end position="243"/>
    </location>
</feature>
<dbReference type="Gene3D" id="4.10.1000.10">
    <property type="entry name" value="Zinc finger, CCCH-type"/>
    <property type="match status" value="1"/>
</dbReference>
<evidence type="ECO:0000256" key="1">
    <source>
        <dbReference type="ARBA" id="ARBA00022723"/>
    </source>
</evidence>
<feature type="compositionally biased region" description="Basic and acidic residues" evidence="5">
    <location>
        <begin position="167"/>
        <end position="178"/>
    </location>
</feature>
<dbReference type="GO" id="GO:0005634">
    <property type="term" value="C:nucleus"/>
    <property type="evidence" value="ECO:0007669"/>
    <property type="project" value="TreeGrafter"/>
</dbReference>
<dbReference type="GO" id="GO:0003723">
    <property type="term" value="F:RNA binding"/>
    <property type="evidence" value="ECO:0007669"/>
    <property type="project" value="InterPro"/>
</dbReference>
<feature type="compositionally biased region" description="Low complexity" evidence="5">
    <location>
        <begin position="204"/>
        <end position="213"/>
    </location>
</feature>
<dbReference type="PROSITE" id="PS00028">
    <property type="entry name" value="ZINC_FINGER_C2H2_1"/>
    <property type="match status" value="1"/>
</dbReference>
<comment type="caution">
    <text evidence="7">The sequence shown here is derived from an EMBL/GenBank/DDBJ whole genome shotgun (WGS) entry which is preliminary data.</text>
</comment>
<dbReference type="PANTHER" id="PTHR13309:SF0">
    <property type="entry name" value="FMR1-INTERACTING PROTEIN NUFIP1"/>
    <property type="match status" value="1"/>
</dbReference>
<dbReference type="PANTHER" id="PTHR13309">
    <property type="entry name" value="NUCLEAR FRAGILE X MENTAL RETARDATION PROTEIN INTERACTING PROTEIN 1"/>
    <property type="match status" value="1"/>
</dbReference>
<dbReference type="SMART" id="SM00355">
    <property type="entry name" value="ZnF_C2H2"/>
    <property type="match status" value="2"/>
</dbReference>
<dbReference type="SMART" id="SM00356">
    <property type="entry name" value="ZnF_C3H1"/>
    <property type="match status" value="1"/>
</dbReference>
<dbReference type="InterPro" id="IPR013087">
    <property type="entry name" value="Znf_C2H2_type"/>
</dbReference>
<gene>
    <name evidence="7" type="ORF">CcCBS67573_g02113</name>
</gene>
<dbReference type="GO" id="GO:0000492">
    <property type="term" value="P:box C/D snoRNP assembly"/>
    <property type="evidence" value="ECO:0007669"/>
    <property type="project" value="TreeGrafter"/>
</dbReference>
<keyword evidence="2 4" id="KW-0863">Zinc-finger</keyword>
<proteinExistence type="predicted"/>
<evidence type="ECO:0000313" key="8">
    <source>
        <dbReference type="Proteomes" id="UP000320333"/>
    </source>
</evidence>
<sequence length="349" mass="38704">MATRAPPQGFRPPPPPPTASNNFNRSRNAPNTYYSSQQQTSQLHPSLPQRPGAFDLPSRPDSQSYHAGNPLQRRKKEAVISFTPLHPTFCSYCNLDFGTEASLNQHTKLKHVACNFCLFQAERDVLDAHVQSMHPGKLIPRTKSNEDPAEVSAWIAARRSKYPTEANIEKKKQEKQEKLGSGMLVSTKPKSLKQGETLTRNVPNSTSSNIENSSNKKRSRKDGDSDGESNGEIETDAEDDSDAERVAALTGGAVGLDDGTRSIEGLRKKKQFPCKYFAAGKCKNGDSCSFMHVKEAVILKKDRPALGGGKRRNLRSMLLESQIRRQNNLILQCIRFIVKDARFGVAPKQ</sequence>
<evidence type="ECO:0000259" key="6">
    <source>
        <dbReference type="PROSITE" id="PS50103"/>
    </source>
</evidence>
<dbReference type="InterPro" id="IPR000571">
    <property type="entry name" value="Znf_CCCH"/>
</dbReference>
<dbReference type="EMBL" id="QEAP01000041">
    <property type="protein sequence ID" value="TPX76641.1"/>
    <property type="molecule type" value="Genomic_DNA"/>
</dbReference>
<keyword evidence="8" id="KW-1185">Reference proteome</keyword>
<keyword evidence="3 4" id="KW-0862">Zinc</keyword>
<evidence type="ECO:0000256" key="4">
    <source>
        <dbReference type="PROSITE-ProRule" id="PRU00723"/>
    </source>
</evidence>
<feature type="compositionally biased region" description="Polar residues" evidence="5">
    <location>
        <begin position="194"/>
        <end position="203"/>
    </location>
</feature>
<dbReference type="InterPro" id="IPR039136">
    <property type="entry name" value="NUFIP1-like"/>
</dbReference>
<evidence type="ECO:0000256" key="2">
    <source>
        <dbReference type="ARBA" id="ARBA00022771"/>
    </source>
</evidence>
<dbReference type="PROSITE" id="PS50103">
    <property type="entry name" value="ZF_C3H1"/>
    <property type="match status" value="1"/>
</dbReference>
<dbReference type="InterPro" id="IPR036855">
    <property type="entry name" value="Znf_CCCH_sf"/>
</dbReference>
<reference evidence="7 8" key="1">
    <citation type="journal article" date="2019" name="Sci. Rep.">
        <title>Comparative genomics of chytrid fungi reveal insights into the obligate biotrophic and pathogenic lifestyle of Synchytrium endobioticum.</title>
        <authorList>
            <person name="van de Vossenberg B.T.L.H."/>
            <person name="Warris S."/>
            <person name="Nguyen H.D.T."/>
            <person name="van Gent-Pelzer M.P.E."/>
            <person name="Joly D.L."/>
            <person name="van de Geest H.C."/>
            <person name="Bonants P.J.M."/>
            <person name="Smith D.S."/>
            <person name="Levesque C.A."/>
            <person name="van der Lee T.A.J."/>
        </authorList>
    </citation>
    <scope>NUCLEOTIDE SEQUENCE [LARGE SCALE GENOMIC DNA]</scope>
    <source>
        <strain evidence="7 8">CBS 675.73</strain>
    </source>
</reference>
<dbReference type="AlphaFoldDB" id="A0A507FJN7"/>
<evidence type="ECO:0000256" key="3">
    <source>
        <dbReference type="ARBA" id="ARBA00022833"/>
    </source>
</evidence>
<dbReference type="InterPro" id="IPR019496">
    <property type="entry name" value="NUFIP1_cons_dom"/>
</dbReference>
<dbReference type="Pfam" id="PF00642">
    <property type="entry name" value="zf-CCCH"/>
    <property type="match status" value="1"/>
</dbReference>
<dbReference type="OrthoDB" id="273070at2759"/>
<feature type="compositionally biased region" description="Acidic residues" evidence="5">
    <location>
        <begin position="225"/>
        <end position="242"/>
    </location>
</feature>
<feature type="domain" description="C3H1-type" evidence="6">
    <location>
        <begin position="268"/>
        <end position="295"/>
    </location>
</feature>
<dbReference type="GO" id="GO:0008270">
    <property type="term" value="F:zinc ion binding"/>
    <property type="evidence" value="ECO:0007669"/>
    <property type="project" value="UniProtKB-KW"/>
</dbReference>
<evidence type="ECO:0000256" key="5">
    <source>
        <dbReference type="SAM" id="MobiDB-lite"/>
    </source>
</evidence>
<dbReference type="Proteomes" id="UP000320333">
    <property type="component" value="Unassembled WGS sequence"/>
</dbReference>
<accession>A0A507FJN7</accession>
<name>A0A507FJN7_9FUNG</name>
<protein>
    <recommendedName>
        <fullName evidence="6">C3H1-type domain-containing protein</fullName>
    </recommendedName>
</protein>
<dbReference type="SUPFAM" id="SSF90229">
    <property type="entry name" value="CCCH zinc finger"/>
    <property type="match status" value="1"/>
</dbReference>
<dbReference type="STRING" id="246404.A0A507FJN7"/>
<feature type="compositionally biased region" description="Pro residues" evidence="5">
    <location>
        <begin position="9"/>
        <end position="18"/>
    </location>
</feature>
<dbReference type="Pfam" id="PF10453">
    <property type="entry name" value="NUFIP1"/>
    <property type="match status" value="1"/>
</dbReference>
<feature type="region of interest" description="Disordered" evidence="5">
    <location>
        <begin position="1"/>
        <end position="73"/>
    </location>
</feature>
<feature type="compositionally biased region" description="Low complexity" evidence="5">
    <location>
        <begin position="32"/>
        <end position="42"/>
    </location>
</feature>